<comment type="subcellular location">
    <subcellularLocation>
        <location evidence="1">Cell membrane</location>
        <topology evidence="1">Multi-pass membrane protein</topology>
    </subcellularLocation>
</comment>
<sequence>MLVSSARLEVHPRRRVALLVSLVFAAITLLAVLLPAQPAAAASPSCSADASTACVQGTIRQSDGSPAVGVGLTISGPGVGASPTTTTDSAGRWVFAVTKDGTYTVKVDAATLTQGQYLDGADSREVSVTLHSDVSAIFKLSDSPDGAAASASAFDWPRFWQQAVQGIRLGLLLALASLGLSLIFGTTGLSNFAHGELVTIGGVLAWFLTSLTGNLWLGGGLAVVVMAALGWVQDAGLWKPLRRRRLSLTQMMIVSIGLSIALQYVVQLWIGAGTVRIDKSNPATVTIFGVTLTIQSYVAMGIAIVAIAAVGLGLMYTRFGRATRAVSDNPALASASGIDVDKVIRGVWILASGLAGLAGVLLGLVLNGIGWETGGQLLLLLFAAVTLGGLGTAFGAFAGAMVIGLIVELTNIWLPGDLKYATALALLIVILLFRPQGIFGRAERVG</sequence>
<feature type="transmembrane region" description="Helical" evidence="10">
    <location>
        <begin position="253"/>
        <end position="272"/>
    </location>
</feature>
<dbReference type="InterPro" id="IPR013784">
    <property type="entry name" value="Carb-bd-like_fold"/>
</dbReference>
<keyword evidence="4" id="KW-0997">Cell inner membrane</keyword>
<evidence type="ECO:0000256" key="2">
    <source>
        <dbReference type="ARBA" id="ARBA00022448"/>
    </source>
</evidence>
<feature type="signal peptide" evidence="11">
    <location>
        <begin position="1"/>
        <end position="41"/>
    </location>
</feature>
<evidence type="ECO:0000313" key="13">
    <source>
        <dbReference type="Proteomes" id="UP000075357"/>
    </source>
</evidence>
<dbReference type="GO" id="GO:0015190">
    <property type="term" value="F:L-leucine transmembrane transporter activity"/>
    <property type="evidence" value="ECO:0007669"/>
    <property type="project" value="TreeGrafter"/>
</dbReference>
<feature type="transmembrane region" description="Helical" evidence="10">
    <location>
        <begin position="347"/>
        <end position="371"/>
    </location>
</feature>
<keyword evidence="11" id="KW-0732">Signal</keyword>
<keyword evidence="7 10" id="KW-1133">Transmembrane helix</keyword>
<evidence type="ECO:0000256" key="6">
    <source>
        <dbReference type="ARBA" id="ARBA00022970"/>
    </source>
</evidence>
<evidence type="ECO:0000313" key="12">
    <source>
        <dbReference type="EMBL" id="KXZ60632.1"/>
    </source>
</evidence>
<dbReference type="Pfam" id="PF13620">
    <property type="entry name" value="CarboxypepD_reg"/>
    <property type="match status" value="1"/>
</dbReference>
<evidence type="ECO:0000256" key="3">
    <source>
        <dbReference type="ARBA" id="ARBA00022475"/>
    </source>
</evidence>
<accession>A0A150HEU2</accession>
<dbReference type="GO" id="GO:0030246">
    <property type="term" value="F:carbohydrate binding"/>
    <property type="evidence" value="ECO:0007669"/>
    <property type="project" value="InterPro"/>
</dbReference>
<dbReference type="PATRIC" id="fig|36807.3.peg.1440"/>
<dbReference type="GO" id="GO:0015188">
    <property type="term" value="F:L-isoleucine transmembrane transporter activity"/>
    <property type="evidence" value="ECO:0007669"/>
    <property type="project" value="TreeGrafter"/>
</dbReference>
<dbReference type="EMBL" id="LRAD01000030">
    <property type="protein sequence ID" value="KXZ60632.1"/>
    <property type="molecule type" value="Genomic_DNA"/>
</dbReference>
<feature type="transmembrane region" description="Helical" evidence="10">
    <location>
        <begin position="377"/>
        <end position="406"/>
    </location>
</feature>
<keyword evidence="8 10" id="KW-0472">Membrane</keyword>
<dbReference type="PANTHER" id="PTHR11795:SF371">
    <property type="entry name" value="HIGH-AFFINITY BRANCHED-CHAIN AMINO ACID TRANSPORT SYSTEM PERMEASE PROTEIN LIVH"/>
    <property type="match status" value="1"/>
</dbReference>
<dbReference type="InterPro" id="IPR001851">
    <property type="entry name" value="ABC_transp_permease"/>
</dbReference>
<dbReference type="RefSeq" id="WP_061682888.1">
    <property type="nucleotide sequence ID" value="NZ_LRAD01000030.1"/>
</dbReference>
<evidence type="ECO:0000256" key="7">
    <source>
        <dbReference type="ARBA" id="ARBA00022989"/>
    </source>
</evidence>
<comment type="similarity">
    <text evidence="9">Belongs to the binding-protein-dependent transport system permease family. LivHM subfamily.</text>
</comment>
<evidence type="ECO:0000256" key="5">
    <source>
        <dbReference type="ARBA" id="ARBA00022692"/>
    </source>
</evidence>
<evidence type="ECO:0000256" key="1">
    <source>
        <dbReference type="ARBA" id="ARBA00004651"/>
    </source>
</evidence>
<keyword evidence="6" id="KW-0029">Amino-acid transport</keyword>
<feature type="transmembrane region" description="Helical" evidence="10">
    <location>
        <begin position="215"/>
        <end position="232"/>
    </location>
</feature>
<feature type="transmembrane region" description="Helical" evidence="10">
    <location>
        <begin position="292"/>
        <end position="314"/>
    </location>
</feature>
<evidence type="ECO:0000256" key="9">
    <source>
        <dbReference type="ARBA" id="ARBA00037998"/>
    </source>
</evidence>
<dbReference type="CDD" id="cd06582">
    <property type="entry name" value="TM_PBP1_LivH_like"/>
    <property type="match status" value="1"/>
</dbReference>
<evidence type="ECO:0000256" key="4">
    <source>
        <dbReference type="ARBA" id="ARBA00022519"/>
    </source>
</evidence>
<dbReference type="SUPFAM" id="SSF49452">
    <property type="entry name" value="Starch-binding domain-like"/>
    <property type="match status" value="1"/>
</dbReference>
<reference evidence="12 13" key="1">
    <citation type="submission" date="2016-01" db="EMBL/GenBank/DDBJ databases">
        <title>Draft genome sequences of Microbacterium laevaniformans LCDC 91-0039 and the type strain of Microbacterium hominis LCDC 84-209.</title>
        <authorList>
            <person name="Bernier A.-M."/>
            <person name="Bernard K."/>
        </authorList>
    </citation>
    <scope>NUCLEOTIDE SEQUENCE [LARGE SCALE GENOMIC DNA]</scope>
    <source>
        <strain evidence="12 13">LCDC 91-0039</strain>
    </source>
</reference>
<keyword evidence="13" id="KW-1185">Reference proteome</keyword>
<dbReference type="InterPro" id="IPR052157">
    <property type="entry name" value="BCAA_transport_permease"/>
</dbReference>
<dbReference type="Pfam" id="PF02653">
    <property type="entry name" value="BPD_transp_2"/>
    <property type="match status" value="1"/>
</dbReference>
<keyword evidence="5 10" id="KW-0812">Transmembrane</keyword>
<name>A0A150HEU2_9MICO</name>
<dbReference type="STRING" id="36807.Mlaev_01418"/>
<feature type="chain" id="PRO_5007562625" evidence="11">
    <location>
        <begin position="42"/>
        <end position="446"/>
    </location>
</feature>
<dbReference type="GO" id="GO:0042941">
    <property type="term" value="P:D-alanine transmembrane transport"/>
    <property type="evidence" value="ECO:0007669"/>
    <property type="project" value="TreeGrafter"/>
</dbReference>
<dbReference type="GO" id="GO:1903806">
    <property type="term" value="P:L-isoleucine import across plasma membrane"/>
    <property type="evidence" value="ECO:0007669"/>
    <property type="project" value="TreeGrafter"/>
</dbReference>
<feature type="transmembrane region" description="Helical" evidence="10">
    <location>
        <begin position="167"/>
        <end position="185"/>
    </location>
</feature>
<dbReference type="GO" id="GO:0005886">
    <property type="term" value="C:plasma membrane"/>
    <property type="evidence" value="ECO:0007669"/>
    <property type="project" value="UniProtKB-SubCell"/>
</dbReference>
<dbReference type="Proteomes" id="UP000075357">
    <property type="component" value="Unassembled WGS sequence"/>
</dbReference>
<dbReference type="AlphaFoldDB" id="A0A150HEU2"/>
<evidence type="ECO:0000256" key="11">
    <source>
        <dbReference type="SAM" id="SignalP"/>
    </source>
</evidence>
<dbReference type="Gene3D" id="2.60.40.1120">
    <property type="entry name" value="Carboxypeptidase-like, regulatory domain"/>
    <property type="match status" value="1"/>
</dbReference>
<keyword evidence="2" id="KW-0813">Transport</keyword>
<dbReference type="GO" id="GO:0015808">
    <property type="term" value="P:L-alanine transport"/>
    <property type="evidence" value="ECO:0007669"/>
    <property type="project" value="TreeGrafter"/>
</dbReference>
<dbReference type="GO" id="GO:0015192">
    <property type="term" value="F:L-phenylalanine transmembrane transporter activity"/>
    <property type="evidence" value="ECO:0007669"/>
    <property type="project" value="TreeGrafter"/>
</dbReference>
<protein>
    <submittedName>
        <fullName evidence="12">High-affinity branched-chain amino acid transport system permease protein LivH</fullName>
    </submittedName>
</protein>
<keyword evidence="3" id="KW-1003">Cell membrane</keyword>
<organism evidence="12 13">
    <name type="scientific">Microbacterium laevaniformans</name>
    <dbReference type="NCBI Taxonomy" id="36807"/>
    <lineage>
        <taxon>Bacteria</taxon>
        <taxon>Bacillati</taxon>
        <taxon>Actinomycetota</taxon>
        <taxon>Actinomycetes</taxon>
        <taxon>Micrococcales</taxon>
        <taxon>Microbacteriaceae</taxon>
        <taxon>Microbacterium</taxon>
    </lineage>
</organism>
<proteinExistence type="inferred from homology"/>
<feature type="transmembrane region" description="Helical" evidence="10">
    <location>
        <begin position="418"/>
        <end position="439"/>
    </location>
</feature>
<evidence type="ECO:0000256" key="8">
    <source>
        <dbReference type="ARBA" id="ARBA00023136"/>
    </source>
</evidence>
<comment type="caution">
    <text evidence="12">The sequence shown here is derived from an EMBL/GenBank/DDBJ whole genome shotgun (WGS) entry which is preliminary data.</text>
</comment>
<dbReference type="GO" id="GO:0005304">
    <property type="term" value="F:L-valine transmembrane transporter activity"/>
    <property type="evidence" value="ECO:0007669"/>
    <property type="project" value="TreeGrafter"/>
</dbReference>
<evidence type="ECO:0000256" key="10">
    <source>
        <dbReference type="SAM" id="Phobius"/>
    </source>
</evidence>
<dbReference type="PANTHER" id="PTHR11795">
    <property type="entry name" value="BRANCHED-CHAIN AMINO ACID TRANSPORT SYSTEM PERMEASE PROTEIN LIVH"/>
    <property type="match status" value="1"/>
</dbReference>
<gene>
    <name evidence="12" type="primary">livH_1</name>
    <name evidence="12" type="ORF">Mlaev_01418</name>
</gene>